<dbReference type="Proteomes" id="UP000275078">
    <property type="component" value="Unassembled WGS sequence"/>
</dbReference>
<dbReference type="EMBL" id="ML119703">
    <property type="protein sequence ID" value="RPA79055.1"/>
    <property type="molecule type" value="Genomic_DNA"/>
</dbReference>
<accession>A0A3N4HYW2</accession>
<organism evidence="1 2">
    <name type="scientific">Ascobolus immersus RN42</name>
    <dbReference type="NCBI Taxonomy" id="1160509"/>
    <lineage>
        <taxon>Eukaryota</taxon>
        <taxon>Fungi</taxon>
        <taxon>Dikarya</taxon>
        <taxon>Ascomycota</taxon>
        <taxon>Pezizomycotina</taxon>
        <taxon>Pezizomycetes</taxon>
        <taxon>Pezizales</taxon>
        <taxon>Ascobolaceae</taxon>
        <taxon>Ascobolus</taxon>
    </lineage>
</organism>
<proteinExistence type="predicted"/>
<evidence type="ECO:0000313" key="2">
    <source>
        <dbReference type="Proteomes" id="UP000275078"/>
    </source>
</evidence>
<sequence length="241" mass="27263">MGMNPRGRPVNFVRTFMMGSHDCNPMFALGLHPLTTKQEFKIHPLRLSIIPSFSRWVFNRKKFMGMKQTLSNKHLHSLLLIIITITTITSHTITTHTNPSFTMSEGIMSEEEFQARVGELRSHYVHLVRCHEKLRNGQALSAYDLAGLVINTTATHTSTSTSPATVSATPTRTKSGIKIRLKSTRELRRMEAEEKRKRELEKMVPTGQEFAVVVEEGDGVKVIVEIGGEWEGKREEYVVGE</sequence>
<protein>
    <submittedName>
        <fullName evidence="1">Uncharacterized protein</fullName>
    </submittedName>
</protein>
<reference evidence="1 2" key="1">
    <citation type="journal article" date="2018" name="Nat. Ecol. Evol.">
        <title>Pezizomycetes genomes reveal the molecular basis of ectomycorrhizal truffle lifestyle.</title>
        <authorList>
            <person name="Murat C."/>
            <person name="Payen T."/>
            <person name="Noel B."/>
            <person name="Kuo A."/>
            <person name="Morin E."/>
            <person name="Chen J."/>
            <person name="Kohler A."/>
            <person name="Krizsan K."/>
            <person name="Balestrini R."/>
            <person name="Da Silva C."/>
            <person name="Montanini B."/>
            <person name="Hainaut M."/>
            <person name="Levati E."/>
            <person name="Barry K.W."/>
            <person name="Belfiori B."/>
            <person name="Cichocki N."/>
            <person name="Clum A."/>
            <person name="Dockter R.B."/>
            <person name="Fauchery L."/>
            <person name="Guy J."/>
            <person name="Iotti M."/>
            <person name="Le Tacon F."/>
            <person name="Lindquist E.A."/>
            <person name="Lipzen A."/>
            <person name="Malagnac F."/>
            <person name="Mello A."/>
            <person name="Molinier V."/>
            <person name="Miyauchi S."/>
            <person name="Poulain J."/>
            <person name="Riccioni C."/>
            <person name="Rubini A."/>
            <person name="Sitrit Y."/>
            <person name="Splivallo R."/>
            <person name="Traeger S."/>
            <person name="Wang M."/>
            <person name="Zifcakova L."/>
            <person name="Wipf D."/>
            <person name="Zambonelli A."/>
            <person name="Paolocci F."/>
            <person name="Nowrousian M."/>
            <person name="Ottonello S."/>
            <person name="Baldrian P."/>
            <person name="Spatafora J.W."/>
            <person name="Henrissat B."/>
            <person name="Nagy L.G."/>
            <person name="Aury J.M."/>
            <person name="Wincker P."/>
            <person name="Grigoriev I.V."/>
            <person name="Bonfante P."/>
            <person name="Martin F.M."/>
        </authorList>
    </citation>
    <scope>NUCLEOTIDE SEQUENCE [LARGE SCALE GENOMIC DNA]</scope>
    <source>
        <strain evidence="1 2">RN42</strain>
    </source>
</reference>
<keyword evidence="2" id="KW-1185">Reference proteome</keyword>
<evidence type="ECO:0000313" key="1">
    <source>
        <dbReference type="EMBL" id="RPA79055.1"/>
    </source>
</evidence>
<gene>
    <name evidence="1" type="ORF">BJ508DRAFT_308652</name>
</gene>
<name>A0A3N4HYW2_ASCIM</name>
<dbReference type="AlphaFoldDB" id="A0A3N4HYW2"/>